<evidence type="ECO:0000259" key="15">
    <source>
        <dbReference type="Pfam" id="PF00534"/>
    </source>
</evidence>
<evidence type="ECO:0000256" key="5">
    <source>
        <dbReference type="ARBA" id="ARBA00022018"/>
    </source>
</evidence>
<comment type="similarity">
    <text evidence="3 14">Belongs to the glycosyltransferase group 1 family. Glycosyltransferase 4 subfamily.</text>
</comment>
<dbReference type="Pfam" id="PF15924">
    <property type="entry name" value="ALG11_N"/>
    <property type="match status" value="1"/>
</dbReference>
<dbReference type="AlphaFoldDB" id="A0AAW0Y6J4"/>
<dbReference type="PANTHER" id="PTHR45919">
    <property type="entry name" value="GDP-MAN:MAN(3)GLCNAC(2)-PP-DOL ALPHA-1,2-MANNOSYLTRANSFERASE"/>
    <property type="match status" value="1"/>
</dbReference>
<comment type="subcellular location">
    <subcellularLocation>
        <location evidence="1">Endoplasmic reticulum membrane</location>
        <topology evidence="1">Single-pass membrane protein</topology>
    </subcellularLocation>
</comment>
<evidence type="ECO:0000256" key="6">
    <source>
        <dbReference type="ARBA" id="ARBA00022676"/>
    </source>
</evidence>
<organism evidence="17 18">
    <name type="scientific">Cherax quadricarinatus</name>
    <name type="common">Australian red claw crayfish</name>
    <dbReference type="NCBI Taxonomy" id="27406"/>
    <lineage>
        <taxon>Eukaryota</taxon>
        <taxon>Metazoa</taxon>
        <taxon>Ecdysozoa</taxon>
        <taxon>Arthropoda</taxon>
        <taxon>Crustacea</taxon>
        <taxon>Multicrustacea</taxon>
        <taxon>Malacostraca</taxon>
        <taxon>Eumalacostraca</taxon>
        <taxon>Eucarida</taxon>
        <taxon>Decapoda</taxon>
        <taxon>Pleocyemata</taxon>
        <taxon>Astacidea</taxon>
        <taxon>Parastacoidea</taxon>
        <taxon>Parastacidae</taxon>
        <taxon>Cherax</taxon>
    </lineage>
</organism>
<dbReference type="SUPFAM" id="SSF53756">
    <property type="entry name" value="UDP-Glycosyltransferase/glycogen phosphorylase"/>
    <property type="match status" value="1"/>
</dbReference>
<dbReference type="GO" id="GO:0005789">
    <property type="term" value="C:endoplasmic reticulum membrane"/>
    <property type="evidence" value="ECO:0007669"/>
    <property type="project" value="UniProtKB-SubCell"/>
</dbReference>
<dbReference type="GO" id="GO:0006487">
    <property type="term" value="P:protein N-linked glycosylation"/>
    <property type="evidence" value="ECO:0007669"/>
    <property type="project" value="TreeGrafter"/>
</dbReference>
<evidence type="ECO:0000256" key="12">
    <source>
        <dbReference type="ARBA" id="ARBA00045065"/>
    </source>
</evidence>
<evidence type="ECO:0000256" key="14">
    <source>
        <dbReference type="RuleBase" id="RU367051"/>
    </source>
</evidence>
<evidence type="ECO:0000256" key="10">
    <source>
        <dbReference type="ARBA" id="ARBA00022989"/>
    </source>
</evidence>
<comment type="function">
    <text evidence="13">GDP-Man:Man(3)GlcNAc(2)-PP-Dol alpha-1,2-mannosyltransferase that operates in the biosynthetic pathway of dolichol-linked oligosaccharides, the glycan precursors employed in protein asparagine (N)-glycosylation. The assembly of dolichol-linked oligosaccharides begins on the cytosolic side of the endoplasmic reticulum membrane and finishes in its lumen. The sequential addition of sugars to dolichol pyrophosphate produces dolichol-linked oligosaccharides containing fourteen sugars, including two GlcNAcs, nine mannoses and three glucoses. Once assembled, the oligosaccharide is transferred from the lipid to nascent proteins by oligosaccharyltransferases. Catalyzes, on the cytoplasmic face of the endoplasmic reticulum, the addition of the fourth and fifth mannose residues to the dolichol-linked oligosaccharide chain, to produce Man(5)GlcNAc(2)-PP-dolichol core oligosaccharide. Man(5)GlcNAc(2)-PP-dolichol is a substrate for ALG3, the following enzyme in the biosynthetic pathway.</text>
</comment>
<comment type="pathway">
    <text evidence="2 14">Protein modification; protein glycosylation.</text>
</comment>
<dbReference type="EMBL" id="JARKIK010000014">
    <property type="protein sequence ID" value="KAK8747505.1"/>
    <property type="molecule type" value="Genomic_DNA"/>
</dbReference>
<evidence type="ECO:0000256" key="8">
    <source>
        <dbReference type="ARBA" id="ARBA00022692"/>
    </source>
</evidence>
<comment type="caution">
    <text evidence="17">The sequence shown here is derived from an EMBL/GenBank/DDBJ whole genome shotgun (WGS) entry which is preliminary data.</text>
</comment>
<dbReference type="GO" id="GO:0004377">
    <property type="term" value="F:GDP-Man:Man(3)GlcNAc(2)-PP-Dol alpha-1,2-mannosyltransferase activity"/>
    <property type="evidence" value="ECO:0007669"/>
    <property type="project" value="UniProtKB-UniRule"/>
</dbReference>
<keyword evidence="18" id="KW-1185">Reference proteome</keyword>
<feature type="transmembrane region" description="Helical" evidence="14">
    <location>
        <begin position="31"/>
        <end position="57"/>
    </location>
</feature>
<dbReference type="InterPro" id="IPR001296">
    <property type="entry name" value="Glyco_trans_1"/>
</dbReference>
<comment type="catalytic activity">
    <reaction evidence="12 14">
        <text>an alpha-D-Man-(1-&gt;3)-[alpha-D-Man-(1-&gt;6)]-beta-D-Man-(1-&gt;4)-beta-D-GlcNAc-(1-&gt;4)-alpha-D-GlcNAc-diphospho-di-trans,poly-cis-dolichol + 2 GDP-alpha-D-mannose = an alpha-D-Man-(1-&gt;2)-alpha-D-Man-(1-&gt;2)-alpha-D-Man-(1-&gt;3)-[alpha-D-Man-(1-&gt;6)]-beta-D-Man-(1-&gt;4)-beta-D-GlcNAc-(1-&gt;4)-alpha-D-GlcNAc-diphospho-di-trans,poly-cis-dolichol + 2 GDP + 2 H(+)</text>
        <dbReference type="Rhea" id="RHEA:29523"/>
        <dbReference type="Rhea" id="RHEA-COMP:19515"/>
        <dbReference type="Rhea" id="RHEA-COMP:19516"/>
        <dbReference type="ChEBI" id="CHEBI:15378"/>
        <dbReference type="ChEBI" id="CHEBI:57527"/>
        <dbReference type="ChEBI" id="CHEBI:58189"/>
        <dbReference type="ChEBI" id="CHEBI:132511"/>
        <dbReference type="ChEBI" id="CHEBI:132515"/>
        <dbReference type="EC" id="2.4.1.131"/>
    </reaction>
    <physiologicalReaction direction="left-to-right" evidence="12 14">
        <dbReference type="Rhea" id="RHEA:29524"/>
    </physiologicalReaction>
</comment>
<evidence type="ECO:0000256" key="4">
    <source>
        <dbReference type="ARBA" id="ARBA00012645"/>
    </source>
</evidence>
<dbReference type="InterPro" id="IPR038013">
    <property type="entry name" value="ALG11"/>
</dbReference>
<feature type="domain" description="ALG11 mannosyltransferase N-terminal" evidence="16">
    <location>
        <begin position="73"/>
        <end position="278"/>
    </location>
</feature>
<evidence type="ECO:0000313" key="18">
    <source>
        <dbReference type="Proteomes" id="UP001445076"/>
    </source>
</evidence>
<feature type="non-terminal residue" evidence="17">
    <location>
        <position position="1"/>
    </location>
</feature>
<feature type="transmembrane region" description="Helical" evidence="14">
    <location>
        <begin position="236"/>
        <end position="256"/>
    </location>
</feature>
<keyword evidence="6 14" id="KW-0328">Glycosyltransferase</keyword>
<feature type="domain" description="Glycosyl transferase family 1" evidence="15">
    <location>
        <begin position="301"/>
        <end position="477"/>
    </location>
</feature>
<evidence type="ECO:0000256" key="13">
    <source>
        <dbReference type="ARBA" id="ARBA00045128"/>
    </source>
</evidence>
<keyword evidence="9 14" id="KW-0256">Endoplasmic reticulum</keyword>
<evidence type="ECO:0000256" key="2">
    <source>
        <dbReference type="ARBA" id="ARBA00004922"/>
    </source>
</evidence>
<proteinExistence type="inferred from homology"/>
<keyword evidence="10 14" id="KW-1133">Transmembrane helix</keyword>
<evidence type="ECO:0000256" key="9">
    <source>
        <dbReference type="ARBA" id="ARBA00022824"/>
    </source>
</evidence>
<evidence type="ECO:0000256" key="1">
    <source>
        <dbReference type="ARBA" id="ARBA00004389"/>
    </source>
</evidence>
<reference evidence="17 18" key="1">
    <citation type="journal article" date="2024" name="BMC Genomics">
        <title>Genome assembly of redclaw crayfish (Cherax quadricarinatus) provides insights into its immune adaptation and hypoxia tolerance.</title>
        <authorList>
            <person name="Liu Z."/>
            <person name="Zheng J."/>
            <person name="Li H."/>
            <person name="Fang K."/>
            <person name="Wang S."/>
            <person name="He J."/>
            <person name="Zhou D."/>
            <person name="Weng S."/>
            <person name="Chi M."/>
            <person name="Gu Z."/>
            <person name="He J."/>
            <person name="Li F."/>
            <person name="Wang M."/>
        </authorList>
    </citation>
    <scope>NUCLEOTIDE SEQUENCE [LARGE SCALE GENOMIC DNA]</scope>
    <source>
        <strain evidence="17">ZL_2023a</strain>
    </source>
</reference>
<accession>A0AAW0Y6J4</accession>
<evidence type="ECO:0000259" key="16">
    <source>
        <dbReference type="Pfam" id="PF15924"/>
    </source>
</evidence>
<evidence type="ECO:0000256" key="3">
    <source>
        <dbReference type="ARBA" id="ARBA00009481"/>
    </source>
</evidence>
<gene>
    <name evidence="17" type="ORF">OTU49_016424</name>
</gene>
<dbReference type="InterPro" id="IPR031814">
    <property type="entry name" value="ALG11_N"/>
</dbReference>
<protein>
    <recommendedName>
        <fullName evidence="5 14">GDP-Man:Man(3)GlcNAc(2)-PP-Dol alpha-1,2-mannosyltransferase</fullName>
        <ecNumber evidence="4 14">2.4.1.131</ecNumber>
    </recommendedName>
</protein>
<dbReference type="Gene3D" id="3.40.50.2000">
    <property type="entry name" value="Glycogen Phosphorylase B"/>
    <property type="match status" value="1"/>
</dbReference>
<name>A0AAW0Y6J4_CHEQU</name>
<sequence length="506" mass="57296">RVEMNAITSFVDSFTELFSLTSQMLSLSVRVWSLGVMIILQLLVILAGLLCLCWFLLKLCMHTLRKGEPGYLHVAFFHPYCNAGGGGERVLWCAIRSLQRKYQNVKCYVYTGDTDVTSQQILQKARQRFNVILPQPVEFIFLQSRTLVEAKHYPFVTLMMQSIGSIILAGEALSKFRPDIYIDSMGYAFTYPVFRYIGGCVVGCYTHYPTISTDMLEQVANRVEAHNNRRFISSNIVFSTLKLGYYHLFALMYALVGHCAHLVMVNSSWTHGHITALWGQSRQTHIVYPPCDTQHFKSLPKIPDSEKKLKSIISIGQFRPEKDHSLQLKAFQRLCEILDSDIKEVVQLVLIGSCRNNEDYQRVENLKTLASTLGINDKVVWKLDASFPELLEYVQNGTVGLHTMWCEHFGICIVECMAGGLIMVAHDSGGPKMDIVVEFDGQRTGYRATDPESYAQAIKTILESTDEDRNSIRISARNSVDRFSDEQFETSFLCASESIFSNAVLS</sequence>
<dbReference type="Pfam" id="PF00534">
    <property type="entry name" value="Glycos_transf_1"/>
    <property type="match status" value="1"/>
</dbReference>
<dbReference type="CDD" id="cd03806">
    <property type="entry name" value="GT4_ALG11-like"/>
    <property type="match status" value="1"/>
</dbReference>
<evidence type="ECO:0000313" key="17">
    <source>
        <dbReference type="EMBL" id="KAK8747505.1"/>
    </source>
</evidence>
<dbReference type="Proteomes" id="UP001445076">
    <property type="component" value="Unassembled WGS sequence"/>
</dbReference>
<keyword evidence="7 14" id="KW-0808">Transferase</keyword>
<dbReference type="EC" id="2.4.1.131" evidence="4 14"/>
<dbReference type="PANTHER" id="PTHR45919:SF1">
    <property type="entry name" value="GDP-MAN:MAN(3)GLCNAC(2)-PP-DOL ALPHA-1,2-MANNOSYLTRANSFERASE"/>
    <property type="match status" value="1"/>
</dbReference>
<keyword evidence="8 14" id="KW-0812">Transmembrane</keyword>
<evidence type="ECO:0000256" key="7">
    <source>
        <dbReference type="ARBA" id="ARBA00022679"/>
    </source>
</evidence>
<evidence type="ECO:0000256" key="11">
    <source>
        <dbReference type="ARBA" id="ARBA00023136"/>
    </source>
</evidence>
<keyword evidence="11 14" id="KW-0472">Membrane</keyword>